<dbReference type="GO" id="GO:0006869">
    <property type="term" value="P:lipid transport"/>
    <property type="evidence" value="ECO:0007669"/>
    <property type="project" value="InterPro"/>
</dbReference>
<dbReference type="AlphaFoldDB" id="A0A067EFM5"/>
<evidence type="ECO:0000256" key="4">
    <source>
        <dbReference type="ARBA" id="ARBA00023121"/>
    </source>
</evidence>
<keyword evidence="4 6" id="KW-0446">Lipid-binding</keyword>
<feature type="chain" id="PRO_5001636303" description="Non-specific lipid-transfer protein" evidence="7">
    <location>
        <begin position="24"/>
        <end position="126"/>
    </location>
</feature>
<gene>
    <name evidence="9" type="ORF">CISIN_1g033151mg</name>
</gene>
<dbReference type="CDD" id="cd01960">
    <property type="entry name" value="nsLTP1"/>
    <property type="match status" value="1"/>
</dbReference>
<dbReference type="Gene3D" id="1.10.110.10">
    <property type="entry name" value="Plant lipid-transfer and hydrophobic proteins"/>
    <property type="match status" value="1"/>
</dbReference>
<dbReference type="PANTHER" id="PTHR33076">
    <property type="entry name" value="NON-SPECIFIC LIPID-TRANSFER PROTEIN 2-RELATED"/>
    <property type="match status" value="1"/>
</dbReference>
<dbReference type="EMBL" id="KK785105">
    <property type="protein sequence ID" value="KDO49686.1"/>
    <property type="molecule type" value="Genomic_DNA"/>
</dbReference>
<dbReference type="SUPFAM" id="SSF47699">
    <property type="entry name" value="Bifunctional inhibitor/lipid-transfer protein/seed storage 2S albumin"/>
    <property type="match status" value="1"/>
</dbReference>
<comment type="similarity">
    <text evidence="2 6">Belongs to the plant LTP family.</text>
</comment>
<dbReference type="STRING" id="2711.A0A067EFM5"/>
<evidence type="ECO:0000256" key="5">
    <source>
        <dbReference type="ARBA" id="ARBA00023157"/>
    </source>
</evidence>
<proteinExistence type="inferred from homology"/>
<dbReference type="SMART" id="SM00499">
    <property type="entry name" value="AAI"/>
    <property type="match status" value="1"/>
</dbReference>
<dbReference type="InterPro" id="IPR000528">
    <property type="entry name" value="Plant_nsLTP"/>
</dbReference>
<feature type="signal peptide" evidence="7">
    <location>
        <begin position="1"/>
        <end position="23"/>
    </location>
</feature>
<evidence type="ECO:0000256" key="1">
    <source>
        <dbReference type="ARBA" id="ARBA00003211"/>
    </source>
</evidence>
<keyword evidence="10" id="KW-1185">Reference proteome</keyword>
<evidence type="ECO:0000313" key="9">
    <source>
        <dbReference type="EMBL" id="KDO49686.1"/>
    </source>
</evidence>
<sequence>MAALKLVCALLLCILVTAPVTNAITCGQVTGSLAPCIAFLRTGGRFPPPPCCNGVRSLNGAARTTPDRQAACNCLKQAYRSIPGINANVAAGLPRQCGVSIPYKISPNTDCSRYVKLSLSSVTFQV</sequence>
<evidence type="ECO:0000256" key="7">
    <source>
        <dbReference type="SAM" id="SignalP"/>
    </source>
</evidence>
<dbReference type="FunFam" id="1.10.110.10:FF:000002">
    <property type="entry name" value="Non-specific lipid-transfer protein"/>
    <property type="match status" value="1"/>
</dbReference>
<reference evidence="9 10" key="1">
    <citation type="submission" date="2014-04" db="EMBL/GenBank/DDBJ databases">
        <authorList>
            <consortium name="International Citrus Genome Consortium"/>
            <person name="Gmitter F."/>
            <person name="Chen C."/>
            <person name="Farmerie W."/>
            <person name="Harkins T."/>
            <person name="Desany B."/>
            <person name="Mohiuddin M."/>
            <person name="Kodira C."/>
            <person name="Borodovsky M."/>
            <person name="Lomsadze A."/>
            <person name="Burns P."/>
            <person name="Jenkins J."/>
            <person name="Prochnik S."/>
            <person name="Shu S."/>
            <person name="Chapman J."/>
            <person name="Pitluck S."/>
            <person name="Schmutz J."/>
            <person name="Rokhsar D."/>
        </authorList>
    </citation>
    <scope>NUCLEOTIDE SEQUENCE</scope>
</reference>
<keyword evidence="3 6" id="KW-0813">Transport</keyword>
<evidence type="ECO:0000259" key="8">
    <source>
        <dbReference type="SMART" id="SM00499"/>
    </source>
</evidence>
<dbReference type="InterPro" id="IPR016140">
    <property type="entry name" value="Bifunc_inhib/LTP/seed_store"/>
</dbReference>
<organism evidence="9 10">
    <name type="scientific">Citrus sinensis</name>
    <name type="common">Sweet orange</name>
    <name type="synonym">Citrus aurantium var. sinensis</name>
    <dbReference type="NCBI Taxonomy" id="2711"/>
    <lineage>
        <taxon>Eukaryota</taxon>
        <taxon>Viridiplantae</taxon>
        <taxon>Streptophyta</taxon>
        <taxon>Embryophyta</taxon>
        <taxon>Tracheophyta</taxon>
        <taxon>Spermatophyta</taxon>
        <taxon>Magnoliopsida</taxon>
        <taxon>eudicotyledons</taxon>
        <taxon>Gunneridae</taxon>
        <taxon>Pentapetalae</taxon>
        <taxon>rosids</taxon>
        <taxon>malvids</taxon>
        <taxon>Sapindales</taxon>
        <taxon>Rutaceae</taxon>
        <taxon>Aurantioideae</taxon>
        <taxon>Citrus</taxon>
    </lineage>
</organism>
<dbReference type="SMR" id="A0A067EFM5"/>
<evidence type="ECO:0000256" key="2">
    <source>
        <dbReference type="ARBA" id="ARBA00009748"/>
    </source>
</evidence>
<feature type="domain" description="Bifunctional inhibitor/plant lipid transfer protein/seed storage helical" evidence="8">
    <location>
        <begin position="26"/>
        <end position="111"/>
    </location>
</feature>
<comment type="function">
    <text evidence="1 6">Plant non-specific lipid-transfer proteins transfer phospholipids as well as galactolipids across membranes. May play a role in wax or cutin deposition in the cell walls of expanding epidermal cells and certain secretory tissues.</text>
</comment>
<dbReference type="Proteomes" id="UP000027120">
    <property type="component" value="Unassembled WGS sequence"/>
</dbReference>
<dbReference type="GO" id="GO:0008289">
    <property type="term" value="F:lipid binding"/>
    <property type="evidence" value="ECO:0007669"/>
    <property type="project" value="UniProtKB-KW"/>
</dbReference>
<dbReference type="InterPro" id="IPR036312">
    <property type="entry name" value="Bifun_inhib/LTP/seed_sf"/>
</dbReference>
<evidence type="ECO:0000256" key="3">
    <source>
        <dbReference type="ARBA" id="ARBA00022448"/>
    </source>
</evidence>
<name>A0A067EFM5_CITSI</name>
<dbReference type="PRINTS" id="PR00382">
    <property type="entry name" value="LIPIDTRNSFER"/>
</dbReference>
<dbReference type="Pfam" id="PF00234">
    <property type="entry name" value="Tryp_alpha_amyl"/>
    <property type="match status" value="1"/>
</dbReference>
<evidence type="ECO:0000313" key="10">
    <source>
        <dbReference type="Proteomes" id="UP000027120"/>
    </source>
</evidence>
<accession>A0A067EFM5</accession>
<evidence type="ECO:0000256" key="6">
    <source>
        <dbReference type="RuleBase" id="RU000628"/>
    </source>
</evidence>
<protein>
    <recommendedName>
        <fullName evidence="6">Non-specific lipid-transfer protein</fullName>
    </recommendedName>
</protein>
<keyword evidence="5" id="KW-1015">Disulfide bond</keyword>
<keyword evidence="7" id="KW-0732">Signal</keyword>